<dbReference type="Gene3D" id="3.30.500.20">
    <property type="entry name" value="BH3703-like domains"/>
    <property type="match status" value="1"/>
</dbReference>
<dbReference type="Proteomes" id="UP000004210">
    <property type="component" value="Unassembled WGS sequence"/>
</dbReference>
<evidence type="ECO:0000313" key="2">
    <source>
        <dbReference type="Proteomes" id="UP000004210"/>
    </source>
</evidence>
<comment type="caution">
    <text evidence="1">The sequence shown here is derived from an EMBL/GenBank/DDBJ whole genome shotgun (WGS) entry which is preliminary data.</text>
</comment>
<gene>
    <name evidence="1" type="ORF">UU9_12717</name>
</gene>
<keyword evidence="2" id="KW-1185">Reference proteome</keyword>
<reference evidence="1 2" key="1">
    <citation type="journal article" date="2012" name="J. Bacteriol.">
        <title>Genome sequences for six rhodanobacter strains, isolated from soils and the terrestrial subsurface, with variable denitrification capabilities.</title>
        <authorList>
            <person name="Kostka J.E."/>
            <person name="Green S.J."/>
            <person name="Rishishwar L."/>
            <person name="Prakash O."/>
            <person name="Katz L.S."/>
            <person name="Marino-Ramirez L."/>
            <person name="Jordan I.K."/>
            <person name="Munk C."/>
            <person name="Ivanova N."/>
            <person name="Mikhailova N."/>
            <person name="Watson D.B."/>
            <person name="Brown S.D."/>
            <person name="Palumbo A.V."/>
            <person name="Brooks S.C."/>
        </authorList>
    </citation>
    <scope>NUCLEOTIDE SEQUENCE [LARGE SCALE GENOMIC DNA]</scope>
    <source>
        <strain evidence="2">Jip2T</strain>
    </source>
</reference>
<dbReference type="SUPFAM" id="SSF160424">
    <property type="entry name" value="BH3703-like"/>
    <property type="match status" value="1"/>
</dbReference>
<dbReference type="STRING" id="1163408.UU9_12717"/>
<dbReference type="AlphaFoldDB" id="I4VMH8"/>
<name>I4VMH8_9GAMM</name>
<dbReference type="EMBL" id="AJXU01000053">
    <property type="protein sequence ID" value="EIL88419.1"/>
    <property type="molecule type" value="Genomic_DNA"/>
</dbReference>
<sequence length="104" mass="11755">MYQEIGQLLVDSGPVNAQKITVRAKIFPNNDGGRYEFDYIDDVGGLSWFNPDSRAVGDLTDTLVKLRNFFAKNNLSSGEKIWSECEINLDVKNMKIGIDFKYGE</sequence>
<accession>I4VMH8</accession>
<protein>
    <recommendedName>
        <fullName evidence="3">DUF600 family protein</fullName>
    </recommendedName>
</protein>
<proteinExistence type="predicted"/>
<evidence type="ECO:0008006" key="3">
    <source>
        <dbReference type="Google" id="ProtNLM"/>
    </source>
</evidence>
<dbReference type="eggNOG" id="ENOG5032V53">
    <property type="taxonomic scope" value="Bacteria"/>
</dbReference>
<organism evidence="1 2">
    <name type="scientific">Rhodanobacter fulvus Jip2</name>
    <dbReference type="NCBI Taxonomy" id="1163408"/>
    <lineage>
        <taxon>Bacteria</taxon>
        <taxon>Pseudomonadati</taxon>
        <taxon>Pseudomonadota</taxon>
        <taxon>Gammaproteobacteria</taxon>
        <taxon>Lysobacterales</taxon>
        <taxon>Rhodanobacteraceae</taxon>
        <taxon>Rhodanobacter</taxon>
    </lineage>
</organism>
<dbReference type="InterPro" id="IPR036170">
    <property type="entry name" value="YezG-like_sf"/>
</dbReference>
<evidence type="ECO:0000313" key="1">
    <source>
        <dbReference type="EMBL" id="EIL88419.1"/>
    </source>
</evidence>